<keyword evidence="1" id="KW-0805">Transcription regulation</keyword>
<evidence type="ECO:0000313" key="6">
    <source>
        <dbReference type="EMBL" id="PIL21075.1"/>
    </source>
</evidence>
<evidence type="ECO:0000256" key="3">
    <source>
        <dbReference type="ARBA" id="ARBA00023163"/>
    </source>
</evidence>
<dbReference type="PANTHER" id="PTHR30055:SF234">
    <property type="entry name" value="HTH-TYPE TRANSCRIPTIONAL REGULATOR BETI"/>
    <property type="match status" value="1"/>
</dbReference>
<name>A0A2G8RHN2_9RHOB</name>
<reference evidence="6 7" key="1">
    <citation type="submission" date="2013-09" db="EMBL/GenBank/DDBJ databases">
        <title>Genome sequencing of Phaeobacter antarcticus sp. nov. SM1211.</title>
        <authorList>
            <person name="Zhang X.-Y."/>
            <person name="Liu C."/>
            <person name="Chen X.-L."/>
            <person name="Xie B.-B."/>
            <person name="Qin Q.-L."/>
            <person name="Rong J.-C."/>
            <person name="Zhang Y.-Z."/>
        </authorList>
    </citation>
    <scope>NUCLEOTIDE SEQUENCE [LARGE SCALE GENOMIC DNA]</scope>
    <source>
        <strain evidence="6 7">SM1211</strain>
    </source>
</reference>
<dbReference type="GO" id="GO:0003700">
    <property type="term" value="F:DNA-binding transcription factor activity"/>
    <property type="evidence" value="ECO:0007669"/>
    <property type="project" value="TreeGrafter"/>
</dbReference>
<comment type="caution">
    <text evidence="6">The sequence shown here is derived from an EMBL/GenBank/DDBJ whole genome shotgun (WGS) entry which is preliminary data.</text>
</comment>
<protein>
    <recommendedName>
        <fullName evidence="5">HTH tetR-type domain-containing protein</fullName>
    </recommendedName>
</protein>
<evidence type="ECO:0000259" key="5">
    <source>
        <dbReference type="PROSITE" id="PS50977"/>
    </source>
</evidence>
<gene>
    <name evidence="6" type="ORF">P775_05895</name>
</gene>
<keyword evidence="7" id="KW-1185">Reference proteome</keyword>
<sequence>MEAEALTKSHWISDLKWLRACQQTRSQRTRAALLDAAETLFSEHGVDAASVAEIASLAGCSVGSVYHHFRDKTALLHAIMDRLASESQSAIAMAISADRWKGAPICAILQGYLEFSLEVAHTRPGLRVMDMPEVRQAGFIADRIIAVKQEMQDGFYRLLHDRRDEIGHSNPDLAIRLVLDLLVGMLKNRANAFPYPLQLADTPDDIFVTEVVRAASAYLQLKKNVQRPSPGPDGI</sequence>
<dbReference type="EMBL" id="AWWI01000047">
    <property type="protein sequence ID" value="PIL21075.1"/>
    <property type="molecule type" value="Genomic_DNA"/>
</dbReference>
<dbReference type="PANTHER" id="PTHR30055">
    <property type="entry name" value="HTH-TYPE TRANSCRIPTIONAL REGULATOR RUTR"/>
    <property type="match status" value="1"/>
</dbReference>
<dbReference type="OrthoDB" id="8478851at2"/>
<dbReference type="GO" id="GO:0000976">
    <property type="term" value="F:transcription cis-regulatory region binding"/>
    <property type="evidence" value="ECO:0007669"/>
    <property type="project" value="TreeGrafter"/>
</dbReference>
<dbReference type="Pfam" id="PF00440">
    <property type="entry name" value="TetR_N"/>
    <property type="match status" value="1"/>
</dbReference>
<dbReference type="Proteomes" id="UP000231259">
    <property type="component" value="Unassembled WGS sequence"/>
</dbReference>
<organism evidence="6 7">
    <name type="scientific">Puniceibacterium antarcticum</name>
    <dbReference type="NCBI Taxonomy" id="1206336"/>
    <lineage>
        <taxon>Bacteria</taxon>
        <taxon>Pseudomonadati</taxon>
        <taxon>Pseudomonadota</taxon>
        <taxon>Alphaproteobacteria</taxon>
        <taxon>Rhodobacterales</taxon>
        <taxon>Paracoccaceae</taxon>
        <taxon>Puniceibacterium</taxon>
    </lineage>
</organism>
<evidence type="ECO:0000256" key="1">
    <source>
        <dbReference type="ARBA" id="ARBA00023015"/>
    </source>
</evidence>
<dbReference type="InterPro" id="IPR001647">
    <property type="entry name" value="HTH_TetR"/>
</dbReference>
<accession>A0A2G8RHN2</accession>
<keyword evidence="2 4" id="KW-0238">DNA-binding</keyword>
<dbReference type="PROSITE" id="PS50977">
    <property type="entry name" value="HTH_TETR_2"/>
    <property type="match status" value="1"/>
</dbReference>
<evidence type="ECO:0000256" key="4">
    <source>
        <dbReference type="PROSITE-ProRule" id="PRU00335"/>
    </source>
</evidence>
<dbReference type="RefSeq" id="WP_099910063.1">
    <property type="nucleotide sequence ID" value="NZ_AWWI01000047.1"/>
</dbReference>
<feature type="DNA-binding region" description="H-T-H motif" evidence="4">
    <location>
        <begin position="50"/>
        <end position="69"/>
    </location>
</feature>
<dbReference type="InterPro" id="IPR009057">
    <property type="entry name" value="Homeodomain-like_sf"/>
</dbReference>
<dbReference type="SUPFAM" id="SSF46689">
    <property type="entry name" value="Homeodomain-like"/>
    <property type="match status" value="1"/>
</dbReference>
<evidence type="ECO:0000256" key="2">
    <source>
        <dbReference type="ARBA" id="ARBA00023125"/>
    </source>
</evidence>
<dbReference type="InterPro" id="IPR050109">
    <property type="entry name" value="HTH-type_TetR-like_transc_reg"/>
</dbReference>
<evidence type="ECO:0000313" key="7">
    <source>
        <dbReference type="Proteomes" id="UP000231259"/>
    </source>
</evidence>
<proteinExistence type="predicted"/>
<dbReference type="PRINTS" id="PR00455">
    <property type="entry name" value="HTHTETR"/>
</dbReference>
<feature type="domain" description="HTH tetR-type" evidence="5">
    <location>
        <begin position="27"/>
        <end position="87"/>
    </location>
</feature>
<dbReference type="Gene3D" id="1.10.357.10">
    <property type="entry name" value="Tetracycline Repressor, domain 2"/>
    <property type="match status" value="1"/>
</dbReference>
<dbReference type="AlphaFoldDB" id="A0A2G8RHN2"/>
<keyword evidence="3" id="KW-0804">Transcription</keyword>